<dbReference type="CDD" id="cd00041">
    <property type="entry name" value="CUB"/>
    <property type="match status" value="1"/>
</dbReference>
<evidence type="ECO:0000256" key="8">
    <source>
        <dbReference type="ARBA" id="ARBA00023136"/>
    </source>
</evidence>
<dbReference type="SUPFAM" id="SSF49854">
    <property type="entry name" value="Spermadhesin, CUB domain"/>
    <property type="match status" value="1"/>
</dbReference>
<keyword evidence="10" id="KW-0325">Glycoprotein</keyword>
<name>C3XPJ4_BRAFL</name>
<feature type="region of interest" description="Disordered" evidence="13">
    <location>
        <begin position="1"/>
        <end position="21"/>
    </location>
</feature>
<sequence length="852" mass="96969">MATALQVQCGGTTSGSSGQISSPGYGDKISIDIPDNLDCEWKIAVPYGQVVQITIEDFRLEEDGFLEIFDNCPFGYLNENLTSPNVSSNSTITTSTNIATLVFHSKGLKPKHGFNITFLAVEPPYFRPRNRPHQLQADARPNRRLKGLFDSFGLKGIIDFGIDILSRVSEVVMNILDRQEAYRRHQELVNLMTQLKNDINSLSNQITEEGIIAELRHEEEIAAIKYSASVEIVKNYLDTLNTRLHVTVNGTLRPEALAQSWADAVLQQDSEGMNQALNSLYGMIMGSSTVFQGRPFMETISALLRRQNLPSSEYRRRLMTVFEYIMDLQAGGYAAWILALKQNGQTDQISEVLRRGHAKLSEQSCLVAPLFYGFVWGKLGFPGGTQTGVVPDGSFDSDSIDMEYCCRDDGFASLPIRLPLNPPFYLLRFGGYCQQVEEVHVREEWIGYMGNGYRAGVVLDDSGDDNSHKLYYCLYSLPGSVIPTTPIVPDATPAPPNNDNIQIVLIVAPTVAGPCTQPVTRFMFVKTHRAGSTTVAAILYRFGLTYDLNVVLPTTGDLLGWPFEIRPGNYLPLKSGLQHEIIVDRTVYRPDVFQYFFPNDMVYLGILRHPLNHLQSCFSEYGLQKLYNLPAKQPIQNFLDDPYTWERKLHSQRMKRKPYSFTKNLQAYNYGYSLGLSEDLERTTKFVERIASEFKVVLILEYLDESLVVLKREMCWETRDILYTNKTCCQLHDPLRLSNKQQENHRTFATADYMMYDRFVDILKDKIQQQGQDFQDELEDFKKLNKQVQDLCDTEDTSEKNVMTLEATKWYDKIEIDQKTCQLLRANLQQLRTLAREGMVEKGRIVASRRPI</sequence>
<proteinExistence type="inferred from homology"/>
<dbReference type="Gene3D" id="2.60.120.290">
    <property type="entry name" value="Spermadhesin, CUB domain"/>
    <property type="match status" value="1"/>
</dbReference>
<evidence type="ECO:0000313" key="15">
    <source>
        <dbReference type="EMBL" id="EEN69865.1"/>
    </source>
</evidence>
<evidence type="ECO:0000256" key="9">
    <source>
        <dbReference type="ARBA" id="ARBA00023157"/>
    </source>
</evidence>
<comment type="caution">
    <text evidence="11">Lacks conserved residue(s) required for the propagation of feature annotation.</text>
</comment>
<accession>C3XPJ4</accession>
<dbReference type="Pfam" id="PF00431">
    <property type="entry name" value="CUB"/>
    <property type="match status" value="1"/>
</dbReference>
<comment type="subcellular location">
    <subcellularLocation>
        <location evidence="1">Golgi apparatus membrane</location>
        <topology evidence="1">Single-pass type II membrane protein</topology>
    </subcellularLocation>
</comment>
<dbReference type="Pfam" id="PF16977">
    <property type="entry name" value="ApeC"/>
    <property type="match status" value="1"/>
</dbReference>
<gene>
    <name evidence="15" type="ORF">BRAFLDRAFT_72024</name>
</gene>
<protein>
    <recommendedName>
        <fullName evidence="14">CUB domain-containing protein</fullName>
    </recommendedName>
</protein>
<evidence type="ECO:0000256" key="10">
    <source>
        <dbReference type="ARBA" id="ARBA00023180"/>
    </source>
</evidence>
<dbReference type="InterPro" id="IPR027417">
    <property type="entry name" value="P-loop_NTPase"/>
</dbReference>
<feature type="compositionally biased region" description="Low complexity" evidence="13">
    <location>
        <begin position="10"/>
        <end position="21"/>
    </location>
</feature>
<dbReference type="AlphaFoldDB" id="C3XPJ4"/>
<dbReference type="PROSITE" id="PS01180">
    <property type="entry name" value="CUB"/>
    <property type="match status" value="1"/>
</dbReference>
<evidence type="ECO:0000256" key="3">
    <source>
        <dbReference type="ARBA" id="ARBA00022679"/>
    </source>
</evidence>
<dbReference type="Gene3D" id="3.40.50.300">
    <property type="entry name" value="P-loop containing nucleotide triphosphate hydrolases"/>
    <property type="match status" value="1"/>
</dbReference>
<feature type="domain" description="CUB" evidence="14">
    <location>
        <begin position="9"/>
        <end position="121"/>
    </location>
</feature>
<dbReference type="GO" id="GO:0000139">
    <property type="term" value="C:Golgi membrane"/>
    <property type="evidence" value="ECO:0007669"/>
    <property type="project" value="UniProtKB-SubCell"/>
</dbReference>
<evidence type="ECO:0000256" key="7">
    <source>
        <dbReference type="ARBA" id="ARBA00023034"/>
    </source>
</evidence>
<keyword evidence="8" id="KW-0472">Membrane</keyword>
<dbReference type="GO" id="GO:0009247">
    <property type="term" value="P:glycolipid biosynthetic process"/>
    <property type="evidence" value="ECO:0007669"/>
    <property type="project" value="InterPro"/>
</dbReference>
<keyword evidence="5" id="KW-0735">Signal-anchor</keyword>
<keyword evidence="4" id="KW-0812">Transmembrane</keyword>
<keyword evidence="12" id="KW-0175">Coiled coil</keyword>
<dbReference type="InterPro" id="IPR009729">
    <property type="entry name" value="Gal-3-0_sulfotransfrase"/>
</dbReference>
<keyword evidence="3" id="KW-0808">Transferase</keyword>
<dbReference type="PANTHER" id="PTHR14647:SF87">
    <property type="entry name" value="PUTATIVE-RELATED"/>
    <property type="match status" value="1"/>
</dbReference>
<reference evidence="15" key="1">
    <citation type="journal article" date="2008" name="Nature">
        <title>The amphioxus genome and the evolution of the chordate karyotype.</title>
        <authorList>
            <consortium name="US DOE Joint Genome Institute (JGI-PGF)"/>
            <person name="Putnam N.H."/>
            <person name="Butts T."/>
            <person name="Ferrier D.E.K."/>
            <person name="Furlong R.F."/>
            <person name="Hellsten U."/>
            <person name="Kawashima T."/>
            <person name="Robinson-Rechavi M."/>
            <person name="Shoguchi E."/>
            <person name="Terry A."/>
            <person name="Yu J.-K."/>
            <person name="Benito-Gutierrez E.L."/>
            <person name="Dubchak I."/>
            <person name="Garcia-Fernandez J."/>
            <person name="Gibson-Brown J.J."/>
            <person name="Grigoriev I.V."/>
            <person name="Horton A.C."/>
            <person name="de Jong P.J."/>
            <person name="Jurka J."/>
            <person name="Kapitonov V.V."/>
            <person name="Kohara Y."/>
            <person name="Kuroki Y."/>
            <person name="Lindquist E."/>
            <person name="Lucas S."/>
            <person name="Osoegawa K."/>
            <person name="Pennacchio L.A."/>
            <person name="Salamov A.A."/>
            <person name="Satou Y."/>
            <person name="Sauka-Spengler T."/>
            <person name="Schmutz J."/>
            <person name="Shin-I T."/>
            <person name="Toyoda A."/>
            <person name="Bronner-Fraser M."/>
            <person name="Fujiyama A."/>
            <person name="Holland L.Z."/>
            <person name="Holland P.W.H."/>
            <person name="Satoh N."/>
            <person name="Rokhsar D.S."/>
        </authorList>
    </citation>
    <scope>NUCLEOTIDE SEQUENCE [LARGE SCALE GENOMIC DNA]</scope>
    <source>
        <strain evidence="15">S238N-H82</strain>
        <tissue evidence="15">Testes</tissue>
    </source>
</reference>
<comment type="similarity">
    <text evidence="2">Belongs to the galactose-3-O-sulfotransferase family.</text>
</comment>
<dbReference type="InParanoid" id="C3XPJ4"/>
<keyword evidence="7" id="KW-0333">Golgi apparatus</keyword>
<dbReference type="GO" id="GO:0001733">
    <property type="term" value="F:galactosylceramide sulfotransferase activity"/>
    <property type="evidence" value="ECO:0007669"/>
    <property type="project" value="InterPro"/>
</dbReference>
<evidence type="ECO:0000256" key="5">
    <source>
        <dbReference type="ARBA" id="ARBA00022968"/>
    </source>
</evidence>
<keyword evidence="6" id="KW-1133">Transmembrane helix</keyword>
<feature type="coiled-coil region" evidence="12">
    <location>
        <begin position="178"/>
        <end position="205"/>
    </location>
</feature>
<evidence type="ECO:0000256" key="11">
    <source>
        <dbReference type="PROSITE-ProRule" id="PRU00059"/>
    </source>
</evidence>
<evidence type="ECO:0000256" key="4">
    <source>
        <dbReference type="ARBA" id="ARBA00022692"/>
    </source>
</evidence>
<evidence type="ECO:0000256" key="12">
    <source>
        <dbReference type="SAM" id="Coils"/>
    </source>
</evidence>
<evidence type="ECO:0000256" key="13">
    <source>
        <dbReference type="SAM" id="MobiDB-lite"/>
    </source>
</evidence>
<dbReference type="Pfam" id="PF06990">
    <property type="entry name" value="Gal-3-0_sulfotr"/>
    <property type="match status" value="1"/>
</dbReference>
<evidence type="ECO:0000256" key="6">
    <source>
        <dbReference type="ARBA" id="ARBA00022989"/>
    </source>
</evidence>
<dbReference type="eggNOG" id="ENOG502QTXT">
    <property type="taxonomic scope" value="Eukaryota"/>
</dbReference>
<evidence type="ECO:0000259" key="14">
    <source>
        <dbReference type="PROSITE" id="PS01180"/>
    </source>
</evidence>
<dbReference type="PANTHER" id="PTHR14647">
    <property type="entry name" value="GALACTOSE-3-O-SULFOTRANSFERASE"/>
    <property type="match status" value="1"/>
</dbReference>
<dbReference type="EMBL" id="GG666451">
    <property type="protein sequence ID" value="EEN69865.1"/>
    <property type="molecule type" value="Genomic_DNA"/>
</dbReference>
<evidence type="ECO:0000256" key="1">
    <source>
        <dbReference type="ARBA" id="ARBA00004323"/>
    </source>
</evidence>
<keyword evidence="9" id="KW-1015">Disulfide bond</keyword>
<dbReference type="InterPro" id="IPR035914">
    <property type="entry name" value="Sperma_CUB_dom_sf"/>
</dbReference>
<organism evidence="15">
    <name type="scientific">Branchiostoma floridae</name>
    <name type="common">Florida lancelet</name>
    <name type="synonym">Amphioxus</name>
    <dbReference type="NCBI Taxonomy" id="7739"/>
    <lineage>
        <taxon>Eukaryota</taxon>
        <taxon>Metazoa</taxon>
        <taxon>Chordata</taxon>
        <taxon>Cephalochordata</taxon>
        <taxon>Leptocardii</taxon>
        <taxon>Amphioxiformes</taxon>
        <taxon>Branchiostomatidae</taxon>
        <taxon>Branchiostoma</taxon>
    </lineage>
</organism>
<dbReference type="InterPro" id="IPR031569">
    <property type="entry name" value="ApeC"/>
</dbReference>
<evidence type="ECO:0000256" key="2">
    <source>
        <dbReference type="ARBA" id="ARBA00008124"/>
    </source>
</evidence>
<dbReference type="InterPro" id="IPR000859">
    <property type="entry name" value="CUB_dom"/>
</dbReference>
<dbReference type="SMART" id="SM00042">
    <property type="entry name" value="CUB"/>
    <property type="match status" value="1"/>
</dbReference>